<proteinExistence type="predicted"/>
<dbReference type="KEGG" id="sgn:SGRA_1105"/>
<accession>H6L3V8</accession>
<dbReference type="Proteomes" id="UP000007519">
    <property type="component" value="Chromosome"/>
</dbReference>
<dbReference type="AlphaFoldDB" id="H6L3V8"/>
<dbReference type="STRING" id="984262.SGRA_1105"/>
<protein>
    <submittedName>
        <fullName evidence="1">Uncharacterized protein</fullName>
    </submittedName>
</protein>
<dbReference type="OrthoDB" id="9825335at2"/>
<evidence type="ECO:0000313" key="2">
    <source>
        <dbReference type="Proteomes" id="UP000007519"/>
    </source>
</evidence>
<name>H6L3V8_SAPGL</name>
<sequence length="162" mass="18626">MDLSIQYGRSKSILDSLSDEASTASSISWIERLLLIFIINRVNKKLSKLSAGIEAKISSEKQAKEYHKLYLVAQKLSKEDIQLQASTSYHFLEGRVIKKALQTQKLLLEIKEKLAVVLFPTPEKVDRATFFKESKRIKDFFDDLDDEDTDQAYLSYHPDLPQ</sequence>
<evidence type="ECO:0000313" key="1">
    <source>
        <dbReference type="EMBL" id="AFC23840.1"/>
    </source>
</evidence>
<reference evidence="1 2" key="1">
    <citation type="journal article" date="2012" name="Stand. Genomic Sci.">
        <title>Complete genome sequencing and analysis of Saprospira grandis str. Lewin, a predatory marine bacterium.</title>
        <authorList>
            <person name="Saw J.H."/>
            <person name="Yuryev A."/>
            <person name="Kanbe M."/>
            <person name="Hou S."/>
            <person name="Young A.G."/>
            <person name="Aizawa S."/>
            <person name="Alam M."/>
        </authorList>
    </citation>
    <scope>NUCLEOTIDE SEQUENCE [LARGE SCALE GENOMIC DNA]</scope>
    <source>
        <strain evidence="1 2">Lewin</strain>
    </source>
</reference>
<dbReference type="EMBL" id="CP002831">
    <property type="protein sequence ID" value="AFC23840.1"/>
    <property type="molecule type" value="Genomic_DNA"/>
</dbReference>
<organism evidence="1 2">
    <name type="scientific">Saprospira grandis (strain Lewin)</name>
    <dbReference type="NCBI Taxonomy" id="984262"/>
    <lineage>
        <taxon>Bacteria</taxon>
        <taxon>Pseudomonadati</taxon>
        <taxon>Bacteroidota</taxon>
        <taxon>Saprospiria</taxon>
        <taxon>Saprospirales</taxon>
        <taxon>Saprospiraceae</taxon>
        <taxon>Saprospira</taxon>
    </lineage>
</organism>
<dbReference type="HOGENOM" id="CLU_1634215_0_0_10"/>
<keyword evidence="2" id="KW-1185">Reference proteome</keyword>
<dbReference type="RefSeq" id="WP_015691488.1">
    <property type="nucleotide sequence ID" value="NC_016940.1"/>
</dbReference>
<gene>
    <name evidence="1" type="ordered locus">SGRA_1105</name>
</gene>